<dbReference type="GO" id="GO:0035438">
    <property type="term" value="F:cyclic-di-GMP binding"/>
    <property type="evidence" value="ECO:0007669"/>
    <property type="project" value="InterPro"/>
</dbReference>
<sequence length="261" mass="29529">MKLDPLQYAVTDPIIDHDQANSSTSREVPPPKTYAEMHLKVGELVPIETIHNHYRPSMRLSGRIVGWVESNSLLLSIPLKAARTGMVKLNEQVLLRVFNGQNAYAFSTTVVKIEHFPFTYLHLTFPKKINALEVRSSARQQVNIPIILTQDGKEGMNSHILDINMTGASISTVDPLTDESPIRFTLHFDLHEVSFSLKLESHLRSSKVVQDKDGVSHHQSGLEFMNLEPNDRLILSSLLWKQMQLQMHPEPAVTLEKEVPQ</sequence>
<organism evidence="5">
    <name type="scientific">freshwater metagenome</name>
    <dbReference type="NCBI Taxonomy" id="449393"/>
    <lineage>
        <taxon>unclassified sequences</taxon>
        <taxon>metagenomes</taxon>
        <taxon>ecological metagenomes</taxon>
    </lineage>
</organism>
<evidence type="ECO:0000259" key="3">
    <source>
        <dbReference type="Pfam" id="PF07238"/>
    </source>
</evidence>
<dbReference type="InterPro" id="IPR012349">
    <property type="entry name" value="Split_barrel_FMN-bd"/>
</dbReference>
<name>A0A6J6RE10_9ZZZZ</name>
<dbReference type="Gene3D" id="2.30.110.10">
    <property type="entry name" value="Electron Transport, Fmn-binding Protein, Chain A"/>
    <property type="match status" value="1"/>
</dbReference>
<feature type="domain" description="PilZ" evidence="3">
    <location>
        <begin position="134"/>
        <end position="236"/>
    </location>
</feature>
<gene>
    <name evidence="5" type="ORF">UFOPK2655_01102</name>
</gene>
<dbReference type="SUPFAM" id="SSF141371">
    <property type="entry name" value="PilZ domain-like"/>
    <property type="match status" value="2"/>
</dbReference>
<evidence type="ECO:0000256" key="1">
    <source>
        <dbReference type="ARBA" id="ARBA00022741"/>
    </source>
</evidence>
<dbReference type="AlphaFoldDB" id="A0A6J6RE10"/>
<dbReference type="InterPro" id="IPR009926">
    <property type="entry name" value="T3SS_YcgR_PilZN"/>
</dbReference>
<accession>A0A6J6RE10</accession>
<dbReference type="Gene3D" id="2.40.10.220">
    <property type="entry name" value="predicted glycosyltransferase like domains"/>
    <property type="match status" value="1"/>
</dbReference>
<protein>
    <submittedName>
        <fullName evidence="5">Unannotated protein</fullName>
    </submittedName>
</protein>
<proteinExistence type="predicted"/>
<dbReference type="EMBL" id="CAEZYE010000067">
    <property type="protein sequence ID" value="CAB4717444.1"/>
    <property type="molecule type" value="Genomic_DNA"/>
</dbReference>
<keyword evidence="2" id="KW-0975">Bacterial flagellum</keyword>
<evidence type="ECO:0000256" key="2">
    <source>
        <dbReference type="ARBA" id="ARBA00023143"/>
    </source>
</evidence>
<dbReference type="Pfam" id="PF07238">
    <property type="entry name" value="PilZ"/>
    <property type="match status" value="1"/>
</dbReference>
<feature type="domain" description="Type III secretion system flagellar brake protein YcgR PilZN" evidence="4">
    <location>
        <begin position="40"/>
        <end position="126"/>
    </location>
</feature>
<dbReference type="Pfam" id="PF12945">
    <property type="entry name" value="PilZNR"/>
    <property type="match status" value="1"/>
</dbReference>
<evidence type="ECO:0000259" key="4">
    <source>
        <dbReference type="Pfam" id="PF12945"/>
    </source>
</evidence>
<reference evidence="5" key="1">
    <citation type="submission" date="2020-05" db="EMBL/GenBank/DDBJ databases">
        <authorList>
            <person name="Chiriac C."/>
            <person name="Salcher M."/>
            <person name="Ghai R."/>
            <person name="Kavagutti S V."/>
        </authorList>
    </citation>
    <scope>NUCLEOTIDE SEQUENCE</scope>
</reference>
<dbReference type="InterPro" id="IPR009875">
    <property type="entry name" value="PilZ_domain"/>
</dbReference>
<keyword evidence="1" id="KW-0547">Nucleotide-binding</keyword>
<evidence type="ECO:0000313" key="5">
    <source>
        <dbReference type="EMBL" id="CAB4717444.1"/>
    </source>
</evidence>